<feature type="region of interest" description="Disordered" evidence="7">
    <location>
        <begin position="241"/>
        <end position="274"/>
    </location>
</feature>
<keyword evidence="3 6" id="KW-0808">Transferase</keyword>
<feature type="region of interest" description="Disordered" evidence="7">
    <location>
        <begin position="64"/>
        <end position="149"/>
    </location>
</feature>
<dbReference type="SUPFAM" id="SSF47005">
    <property type="entry name" value="Peripheral subunit-binding domain of 2-oxo acid dehydrogenase complex"/>
    <property type="match status" value="2"/>
</dbReference>
<name>A0ABV8YE65_9ACTN</name>
<dbReference type="Proteomes" id="UP001596012">
    <property type="component" value="Unassembled WGS sequence"/>
</dbReference>
<gene>
    <name evidence="10" type="ORF">ACFPH6_03195</name>
</gene>
<dbReference type="Gene3D" id="2.40.50.100">
    <property type="match status" value="1"/>
</dbReference>
<dbReference type="PANTHER" id="PTHR43178">
    <property type="entry name" value="DIHYDROLIPOAMIDE ACETYLTRANSFERASE COMPONENT OF PYRUVATE DEHYDROGENASE COMPLEX"/>
    <property type="match status" value="1"/>
</dbReference>
<dbReference type="InterPro" id="IPR004167">
    <property type="entry name" value="PSBD"/>
</dbReference>
<proteinExistence type="inferred from homology"/>
<dbReference type="SUPFAM" id="SSF52777">
    <property type="entry name" value="CoA-dependent acyltransferases"/>
    <property type="match status" value="1"/>
</dbReference>
<evidence type="ECO:0000256" key="6">
    <source>
        <dbReference type="RuleBase" id="RU003423"/>
    </source>
</evidence>
<keyword evidence="11" id="KW-1185">Reference proteome</keyword>
<organism evidence="10 11">
    <name type="scientific">Streptomyces xiangluensis</name>
    <dbReference type="NCBI Taxonomy" id="2665720"/>
    <lineage>
        <taxon>Bacteria</taxon>
        <taxon>Bacillati</taxon>
        <taxon>Actinomycetota</taxon>
        <taxon>Actinomycetes</taxon>
        <taxon>Kitasatosporales</taxon>
        <taxon>Streptomycetaceae</taxon>
        <taxon>Streptomyces</taxon>
    </lineage>
</organism>
<dbReference type="InterPro" id="IPR000089">
    <property type="entry name" value="Biotin_lipoyl"/>
</dbReference>
<dbReference type="Gene3D" id="4.10.320.10">
    <property type="entry name" value="E3-binding domain"/>
    <property type="match status" value="2"/>
</dbReference>
<feature type="compositionally biased region" description="Basic and acidic residues" evidence="7">
    <location>
        <begin position="101"/>
        <end position="116"/>
    </location>
</feature>
<dbReference type="RefSeq" id="WP_386336996.1">
    <property type="nucleotide sequence ID" value="NZ_JBHSFG010000006.1"/>
</dbReference>
<dbReference type="PANTHER" id="PTHR43178:SF5">
    <property type="entry name" value="LIPOAMIDE ACYLTRANSFERASE COMPONENT OF BRANCHED-CHAIN ALPHA-KETO ACID DEHYDROGENASE COMPLEX, MITOCHONDRIAL"/>
    <property type="match status" value="1"/>
</dbReference>
<feature type="domain" description="Lipoyl-binding" evidence="8">
    <location>
        <begin position="1"/>
        <end position="76"/>
    </location>
</feature>
<evidence type="ECO:0000256" key="1">
    <source>
        <dbReference type="ARBA" id="ARBA00001938"/>
    </source>
</evidence>
<keyword evidence="4 6" id="KW-0450">Lipoyl</keyword>
<feature type="compositionally biased region" description="Pro residues" evidence="7">
    <location>
        <begin position="128"/>
        <end position="142"/>
    </location>
</feature>
<dbReference type="PROSITE" id="PS50968">
    <property type="entry name" value="BIOTINYL_LIPOYL"/>
    <property type="match status" value="1"/>
</dbReference>
<sequence>MAEFTMPSLGADMDEGTLLEWLVGPGDLVHKGDPVAVVETAKSTIEVECFETGTMTELLVEPGTTVPVGTPLALIGPTAEKPGEPEGAGKPQEAPKPGKVRKPEGPTKAEKAAERRPVRHVPKKGEPSEPPSPPPEPAPVPVSAPSAARQRGHIEAGPLVRHLAEQSGLNLETLHGSGPGGRVTRTDVEEAAAARATARPARVRATPLARLLAAELGVDLATVTGTGRESAVRAADVRQAAPGPAVPAPPAYAGAASVRPSAVRPSAARPSEDRAAAMRQAIAGLVTRANRDIPHYYLSTTVDMAAAMAWLHEHNRRSPVGERLLPAALLLKTAALAASEVPEFNGFWTDDHFTAGEGVHLGVTVSLRGGGLIAPALHHADTLTLTQLMSALKDLVTRARTGRLRGSEVSDATITVTNLGDQGVETVFGVIYPPQVALVGFGRVADRPCAVDGLLGVRPVVTATLSADHRATDGAVGARYLTAVARLLQNPEQL</sequence>
<dbReference type="InterPro" id="IPR050743">
    <property type="entry name" value="2-oxoacid_DH_E2_comp"/>
</dbReference>
<accession>A0ABV8YE65</accession>
<dbReference type="EMBL" id="JBHSFG010000006">
    <property type="protein sequence ID" value="MFC4463617.1"/>
    <property type="molecule type" value="Genomic_DNA"/>
</dbReference>
<reference evidence="11" key="1">
    <citation type="journal article" date="2019" name="Int. J. Syst. Evol. Microbiol.">
        <title>The Global Catalogue of Microorganisms (GCM) 10K type strain sequencing project: providing services to taxonomists for standard genome sequencing and annotation.</title>
        <authorList>
            <consortium name="The Broad Institute Genomics Platform"/>
            <consortium name="The Broad Institute Genome Sequencing Center for Infectious Disease"/>
            <person name="Wu L."/>
            <person name="Ma J."/>
        </authorList>
    </citation>
    <scope>NUCLEOTIDE SEQUENCE [LARGE SCALE GENOMIC DNA]</scope>
    <source>
        <strain evidence="11">DT43</strain>
    </source>
</reference>
<protein>
    <recommendedName>
        <fullName evidence="6">Dihydrolipoamide acetyltransferase component of pyruvate dehydrogenase complex</fullName>
        <ecNumber evidence="6">2.3.1.-</ecNumber>
    </recommendedName>
</protein>
<evidence type="ECO:0000313" key="11">
    <source>
        <dbReference type="Proteomes" id="UP001596012"/>
    </source>
</evidence>
<dbReference type="EC" id="2.3.1.-" evidence="6"/>
<dbReference type="CDD" id="cd06849">
    <property type="entry name" value="lipoyl_domain"/>
    <property type="match status" value="1"/>
</dbReference>
<dbReference type="PROSITE" id="PS00189">
    <property type="entry name" value="LIPOYL"/>
    <property type="match status" value="1"/>
</dbReference>
<dbReference type="InterPro" id="IPR011053">
    <property type="entry name" value="Single_hybrid_motif"/>
</dbReference>
<comment type="cofactor">
    <cofactor evidence="1 6">
        <name>(R)-lipoate</name>
        <dbReference type="ChEBI" id="CHEBI:83088"/>
    </cofactor>
</comment>
<dbReference type="SUPFAM" id="SSF51230">
    <property type="entry name" value="Single hybrid motif"/>
    <property type="match status" value="1"/>
</dbReference>
<evidence type="ECO:0000256" key="5">
    <source>
        <dbReference type="ARBA" id="ARBA00023315"/>
    </source>
</evidence>
<evidence type="ECO:0000259" key="9">
    <source>
        <dbReference type="PROSITE" id="PS51826"/>
    </source>
</evidence>
<feature type="domain" description="Peripheral subunit-binding (PSBD)" evidence="9">
    <location>
        <begin position="204"/>
        <end position="241"/>
    </location>
</feature>
<comment type="similarity">
    <text evidence="2 6">Belongs to the 2-oxoacid dehydrogenase family.</text>
</comment>
<evidence type="ECO:0000256" key="7">
    <source>
        <dbReference type="SAM" id="MobiDB-lite"/>
    </source>
</evidence>
<feature type="domain" description="Peripheral subunit-binding (PSBD)" evidence="9">
    <location>
        <begin position="155"/>
        <end position="192"/>
    </location>
</feature>
<evidence type="ECO:0000259" key="8">
    <source>
        <dbReference type="PROSITE" id="PS50968"/>
    </source>
</evidence>
<dbReference type="Pfam" id="PF00198">
    <property type="entry name" value="2-oxoacid_dh"/>
    <property type="match status" value="1"/>
</dbReference>
<dbReference type="Pfam" id="PF02817">
    <property type="entry name" value="E3_binding"/>
    <property type="match status" value="2"/>
</dbReference>
<dbReference type="InterPro" id="IPR036625">
    <property type="entry name" value="E3-bd_dom_sf"/>
</dbReference>
<evidence type="ECO:0000256" key="4">
    <source>
        <dbReference type="ARBA" id="ARBA00022823"/>
    </source>
</evidence>
<dbReference type="Gene3D" id="3.30.559.10">
    <property type="entry name" value="Chloramphenicol acetyltransferase-like domain"/>
    <property type="match status" value="1"/>
</dbReference>
<dbReference type="InterPro" id="IPR023213">
    <property type="entry name" value="CAT-like_dom_sf"/>
</dbReference>
<evidence type="ECO:0000256" key="3">
    <source>
        <dbReference type="ARBA" id="ARBA00022679"/>
    </source>
</evidence>
<dbReference type="PROSITE" id="PS51826">
    <property type="entry name" value="PSBD"/>
    <property type="match status" value="2"/>
</dbReference>
<comment type="caution">
    <text evidence="10">The sequence shown here is derived from an EMBL/GenBank/DDBJ whole genome shotgun (WGS) entry which is preliminary data.</text>
</comment>
<keyword evidence="5 6" id="KW-0012">Acyltransferase</keyword>
<dbReference type="InterPro" id="IPR001078">
    <property type="entry name" value="2-oxoacid_DH_actylTfrase"/>
</dbReference>
<dbReference type="GO" id="GO:0016746">
    <property type="term" value="F:acyltransferase activity"/>
    <property type="evidence" value="ECO:0007669"/>
    <property type="project" value="UniProtKB-KW"/>
</dbReference>
<evidence type="ECO:0000313" key="10">
    <source>
        <dbReference type="EMBL" id="MFC4463617.1"/>
    </source>
</evidence>
<dbReference type="Pfam" id="PF00364">
    <property type="entry name" value="Biotin_lipoyl"/>
    <property type="match status" value="1"/>
</dbReference>
<evidence type="ECO:0000256" key="2">
    <source>
        <dbReference type="ARBA" id="ARBA00007317"/>
    </source>
</evidence>
<dbReference type="InterPro" id="IPR003016">
    <property type="entry name" value="2-oxoA_DH_lipoyl-BS"/>
</dbReference>